<dbReference type="Pfam" id="PF01344">
    <property type="entry name" value="Kelch_1"/>
    <property type="match status" value="2"/>
</dbReference>
<dbReference type="SUPFAM" id="SSF52743">
    <property type="entry name" value="Subtilisin-like"/>
    <property type="match status" value="1"/>
</dbReference>
<protein>
    <submittedName>
        <fullName evidence="8">Peptidase S8</fullName>
    </submittedName>
</protein>
<dbReference type="PROSITE" id="PS51892">
    <property type="entry name" value="SUBTILASE"/>
    <property type="match status" value="1"/>
</dbReference>
<feature type="domain" description="Peptidase S8/S53" evidence="7">
    <location>
        <begin position="188"/>
        <end position="470"/>
    </location>
</feature>
<dbReference type="Pfam" id="PF00082">
    <property type="entry name" value="Peptidase_S8"/>
    <property type="match status" value="1"/>
</dbReference>
<evidence type="ECO:0000256" key="1">
    <source>
        <dbReference type="ARBA" id="ARBA00011073"/>
    </source>
</evidence>
<dbReference type="Gene3D" id="3.40.50.200">
    <property type="entry name" value="Peptidase S8/S53 domain"/>
    <property type="match status" value="1"/>
</dbReference>
<dbReference type="PANTHER" id="PTHR43806">
    <property type="entry name" value="PEPTIDASE S8"/>
    <property type="match status" value="1"/>
</dbReference>
<dbReference type="KEGG" id="noy:EXE57_04165"/>
<comment type="similarity">
    <text evidence="1 5">Belongs to the peptidase S8 family.</text>
</comment>
<dbReference type="Proteomes" id="UP000294894">
    <property type="component" value="Chromosome"/>
</dbReference>
<dbReference type="InterPro" id="IPR050131">
    <property type="entry name" value="Peptidase_S8_subtilisin-like"/>
</dbReference>
<dbReference type="InterPro" id="IPR036852">
    <property type="entry name" value="Peptidase_S8/S53_dom_sf"/>
</dbReference>
<dbReference type="Gene3D" id="2.60.120.200">
    <property type="match status" value="1"/>
</dbReference>
<dbReference type="PROSITE" id="PS00138">
    <property type="entry name" value="SUBTILASE_SER"/>
    <property type="match status" value="1"/>
</dbReference>
<dbReference type="PANTHER" id="PTHR43806:SF11">
    <property type="entry name" value="CEREVISIN-RELATED"/>
    <property type="match status" value="1"/>
</dbReference>
<name>A0A4P7GR36_9ACTN</name>
<dbReference type="InterPro" id="IPR008969">
    <property type="entry name" value="CarboxyPept-like_regulatory"/>
</dbReference>
<dbReference type="OrthoDB" id="9813435at2"/>
<evidence type="ECO:0000313" key="9">
    <source>
        <dbReference type="Proteomes" id="UP000294894"/>
    </source>
</evidence>
<dbReference type="EMBL" id="CP038267">
    <property type="protein sequence ID" value="QBR94317.1"/>
    <property type="molecule type" value="Genomic_DNA"/>
</dbReference>
<dbReference type="InterPro" id="IPR015915">
    <property type="entry name" value="Kelch-typ_b-propeller"/>
</dbReference>
<dbReference type="SMART" id="SM00612">
    <property type="entry name" value="Kelch"/>
    <property type="match status" value="5"/>
</dbReference>
<evidence type="ECO:0000256" key="6">
    <source>
        <dbReference type="SAM" id="SignalP"/>
    </source>
</evidence>
<organism evidence="8 9">
    <name type="scientific">Nocardioides euryhalodurans</name>
    <dbReference type="NCBI Taxonomy" id="2518370"/>
    <lineage>
        <taxon>Bacteria</taxon>
        <taxon>Bacillati</taxon>
        <taxon>Actinomycetota</taxon>
        <taxon>Actinomycetes</taxon>
        <taxon>Propionibacteriales</taxon>
        <taxon>Nocardioidaceae</taxon>
        <taxon>Nocardioides</taxon>
    </lineage>
</organism>
<dbReference type="InterPro" id="IPR015500">
    <property type="entry name" value="Peptidase_S8_subtilisin-rel"/>
</dbReference>
<keyword evidence="6" id="KW-0732">Signal</keyword>
<dbReference type="NCBIfam" id="NF038128">
    <property type="entry name" value="choice_anch_J"/>
    <property type="match status" value="1"/>
</dbReference>
<sequence>MPSRPRGAPPLRRLLVRLLALVVVSSALALTGPQAGAAPAADPTAKIQPKLAQQLESKGEASFWVRFEQADLTAAAQLEDRTERGQAVYDALTTAAESRQKEARALLDSAGATYQSYWASNAIRVDAGDASLAESVASADQVVALYPTREYTVEEPTKGDQQKQVNAVEWGIANINADDVWNEYGVQGEGMVIANIDTGVQFDHPALVDQYRGNNGDGTFSHDYNWFDAAGSCATAPCDTNGHGTHTMGTMLGGDGGANQIGVAPGATWIAANGCCPSDAALIASGEWMLAPTDLAGDNPDVSKRPHIVNNSWGTTVPTNDPFMEDVQLAWAASGIWGQWSNGNSGPACQTSGSPGSRIINYSAGAYDVNNAIASFSARGAGQDGETKPNISAPGVNVRSAVPGSSYASYNGTSMASPHVAGAVALLWSAAPALAGDIEGTWDLLDGTAIDSANATCGGTADDNNVFGEGRLDALALVGAAPVGDTGTVAGTVTDEETGAPLDGATIDFEGALSRSVTTEDDGTYSVRLSAGDYTATVSMFGYVTETTEVTVTADQTTTSDHALVAAPSVTLNGTVTDGSGHEWPLYAKVDVGGPADDTWTDPETGEYSVTVPSNATYDVTITADYPGYTASTESVAIGDGDTTHDAALTVDTATCNAPGYEFNVAGVTEGFDELALPEGWTVEDNLGNGQVWTFDDPGGRGNLTGGAGGFAIMDSDEWGSGGQQDTSLVTPVVDMSDLTAPVVGFKQDYNNLGDTADVEVSIDGGETWETVLSQTTDVRGPREDVVQLPMAAGQSEVQLRFHHYDASYDWWWEVDDVFLGNRTCDPIPGGLVLGNVRSTASGDGINGATVTSLDAPETTATTRATPADENLDDGYYWMFSDLTGRHPFEASANQYESETATVRVIADLTNPQDFELGSGNIVVEPTELSGTRQLGGNPIRKTFEVTNTGSRAAEVELVERAGGFTMLGADGSRTSAKRIAAADGAPLQEIKADVSFSRSGSNKMATGDVPAAGPHADPWTDIADYPSVVMDNRVVQVDGVAYSIAGGNGSASSAAVHAYDPATLAWEPRASLPAARNAVAAGAVEGQVVVTGGWAASAPSPSTWVYDPASDAWSAGADAPVALSASGQAVAGGKLYTVGGCTTSACTPMSAAVSAYDPASDSWETLAPYPAAVAFASCGGIDDKVYCTGGNGGANGTADSYVYDTGADTWTAIPDAPADSWASGYAVANGQLVVNGGVQGGVVTNRTFAYDPAGEAWVDMPNSNTARYRGGMACGISKVGGSSGGFTPTVDSEVLPGFDDCGSSAADVEWLTVAPTTATLAPGESMTVRVTMDPAVAQPGTYTAGIGILEDTPGTVEPVSVTMTVTPPRAWGKLEGTVSGRSCAGATAPIPGATVQVDSWAGSLTFETESDGSYASWFNSKANPLQLIAAKDGYQPQFRQVRLTRGATERADFNLRKTGC</sequence>
<evidence type="ECO:0000256" key="4">
    <source>
        <dbReference type="ARBA" id="ARBA00022825"/>
    </source>
</evidence>
<feature type="chain" id="PRO_5038874181" evidence="6">
    <location>
        <begin position="30"/>
        <end position="1461"/>
    </location>
</feature>
<accession>A0A4P7GR36</accession>
<dbReference type="SUPFAM" id="SSF117281">
    <property type="entry name" value="Kelch motif"/>
    <property type="match status" value="1"/>
</dbReference>
<keyword evidence="2 5" id="KW-0645">Protease</keyword>
<dbReference type="Gene3D" id="2.120.10.80">
    <property type="entry name" value="Kelch-type beta propeller"/>
    <property type="match status" value="1"/>
</dbReference>
<keyword evidence="4 5" id="KW-0720">Serine protease</keyword>
<keyword evidence="3 5" id="KW-0378">Hydrolase</keyword>
<feature type="signal peptide" evidence="6">
    <location>
        <begin position="1"/>
        <end position="29"/>
    </location>
</feature>
<dbReference type="PRINTS" id="PR00723">
    <property type="entry name" value="SUBTILISIN"/>
</dbReference>
<dbReference type="InterPro" id="IPR006652">
    <property type="entry name" value="Kelch_1"/>
</dbReference>
<reference evidence="8 9" key="1">
    <citation type="submission" date="2019-03" db="EMBL/GenBank/DDBJ databases">
        <title>Three New Species of Nocardioides, Nocardioides euryhalodurans sp. nov., Nocardioides seonyuensis sp. nov. and Nocardioides eburneoflavus sp. nov., Iolated from Soil.</title>
        <authorList>
            <person name="Roh S.G."/>
            <person name="Lee C."/>
            <person name="Kim M.-K."/>
            <person name="Kim S.B."/>
        </authorList>
    </citation>
    <scope>NUCLEOTIDE SEQUENCE [LARGE SCALE GENOMIC DNA]</scope>
    <source>
        <strain evidence="8 9">MMS17-SY117</strain>
    </source>
</reference>
<proteinExistence type="inferred from homology"/>
<evidence type="ECO:0000313" key="8">
    <source>
        <dbReference type="EMBL" id="QBR94317.1"/>
    </source>
</evidence>
<dbReference type="Pfam" id="PF13620">
    <property type="entry name" value="CarboxypepD_reg"/>
    <property type="match status" value="1"/>
</dbReference>
<evidence type="ECO:0000256" key="2">
    <source>
        <dbReference type="ARBA" id="ARBA00022670"/>
    </source>
</evidence>
<dbReference type="SUPFAM" id="SSF49464">
    <property type="entry name" value="Carboxypeptidase regulatory domain-like"/>
    <property type="match status" value="4"/>
</dbReference>
<gene>
    <name evidence="8" type="ORF">EXE57_04165</name>
</gene>
<evidence type="ECO:0000259" key="7">
    <source>
        <dbReference type="Pfam" id="PF00082"/>
    </source>
</evidence>
<dbReference type="GO" id="GO:0006508">
    <property type="term" value="P:proteolysis"/>
    <property type="evidence" value="ECO:0007669"/>
    <property type="project" value="UniProtKB-KW"/>
</dbReference>
<evidence type="ECO:0000256" key="3">
    <source>
        <dbReference type="ARBA" id="ARBA00022801"/>
    </source>
</evidence>
<feature type="active site" description="Charge relay system" evidence="5">
    <location>
        <position position="197"/>
    </location>
</feature>
<feature type="active site" description="Charge relay system" evidence="5">
    <location>
        <position position="243"/>
    </location>
</feature>
<feature type="active site" description="Charge relay system" evidence="5">
    <location>
        <position position="414"/>
    </location>
</feature>
<dbReference type="GO" id="GO:0004252">
    <property type="term" value="F:serine-type endopeptidase activity"/>
    <property type="evidence" value="ECO:0007669"/>
    <property type="project" value="UniProtKB-UniRule"/>
</dbReference>
<keyword evidence="9" id="KW-1185">Reference proteome</keyword>
<dbReference type="InterPro" id="IPR023828">
    <property type="entry name" value="Peptidase_S8_Ser-AS"/>
</dbReference>
<dbReference type="InterPro" id="IPR000209">
    <property type="entry name" value="Peptidase_S8/S53_dom"/>
</dbReference>
<dbReference type="Gene3D" id="2.60.40.1120">
    <property type="entry name" value="Carboxypeptidase-like, regulatory domain"/>
    <property type="match status" value="4"/>
</dbReference>
<evidence type="ECO:0000256" key="5">
    <source>
        <dbReference type="PROSITE-ProRule" id="PRU01240"/>
    </source>
</evidence>